<evidence type="ECO:0000256" key="2">
    <source>
        <dbReference type="ARBA" id="ARBA00022737"/>
    </source>
</evidence>
<keyword evidence="1" id="KW-0880">Kelch repeat</keyword>
<organism evidence="3 4">
    <name type="scientific">Kalanchoe fedtschenkoi</name>
    <name type="common">Lavender scallops</name>
    <name type="synonym">South American air plant</name>
    <dbReference type="NCBI Taxonomy" id="63787"/>
    <lineage>
        <taxon>Eukaryota</taxon>
        <taxon>Viridiplantae</taxon>
        <taxon>Streptophyta</taxon>
        <taxon>Embryophyta</taxon>
        <taxon>Tracheophyta</taxon>
        <taxon>Spermatophyta</taxon>
        <taxon>Magnoliopsida</taxon>
        <taxon>eudicotyledons</taxon>
        <taxon>Gunneridae</taxon>
        <taxon>Pentapetalae</taxon>
        <taxon>Saxifragales</taxon>
        <taxon>Crassulaceae</taxon>
        <taxon>Kalanchoe</taxon>
    </lineage>
</organism>
<name>A0A7N0VL67_KALFE</name>
<accession>A0A7N0VL67</accession>
<dbReference type="PANTHER" id="PTHR46344:SF1">
    <property type="entry name" value="OS02G0504900 PROTEIN"/>
    <property type="match status" value="1"/>
</dbReference>
<dbReference type="Pfam" id="PF24681">
    <property type="entry name" value="Kelch_KLHDC2_KLHL20_DRC7"/>
    <property type="match status" value="1"/>
</dbReference>
<evidence type="ECO:0000256" key="1">
    <source>
        <dbReference type="ARBA" id="ARBA00022441"/>
    </source>
</evidence>
<dbReference type="Gramene" id="Kaladp0967s0005.1.v1.1">
    <property type="protein sequence ID" value="Kaladp0967s0005.1.v1.1"/>
    <property type="gene ID" value="Kaladp0967s0005.v1.1"/>
</dbReference>
<keyword evidence="2" id="KW-0677">Repeat</keyword>
<dbReference type="SMART" id="SM00612">
    <property type="entry name" value="Kelch"/>
    <property type="match status" value="3"/>
</dbReference>
<dbReference type="Gene3D" id="2.120.10.80">
    <property type="entry name" value="Kelch-type beta propeller"/>
    <property type="match status" value="1"/>
</dbReference>
<dbReference type="Proteomes" id="UP000594263">
    <property type="component" value="Unplaced"/>
</dbReference>
<dbReference type="CDD" id="cd22152">
    <property type="entry name" value="F-box_AtAFR-like"/>
    <property type="match status" value="1"/>
</dbReference>
<sequence length="386" mass="42241">MPGIVCTEDGFTGTNMDFSTLEGLKSATRLKTSSCFGTEQVCTDSWVPVLPGLPDDVSKHCLVLVPRGNFPTMGGVCKKWTSFVGSKEFITIRKLAGLQEEWLYVLTKDAEGHEARWDVLDRSGNVRLTLPPMPGPKKTGFGIAVLNGKLLIVGGVSVVDCNRTVSADVYQYDSCLNRWSKLASMNTPRHDFACAAVNGVVYVVGGYGADAEGLSSAEAYNTDSDTWTPIESLRRPRWGCFACGLEGKLYVMGGRSTFSIGNSKYVSLYDPETQSWRELRKGCVMVTAHTVLGNKLYCIEWKNQRKLAVFDPLDESWSSVPVPLTGSSDVRFQFGTLNGKLLLFSLKGELCHQTLMYDPDGLAGKEWQTSEINPSGMCLSSVTIEA</sequence>
<dbReference type="AlphaFoldDB" id="A0A7N0VL67"/>
<dbReference type="InterPro" id="IPR006652">
    <property type="entry name" value="Kelch_1"/>
</dbReference>
<keyword evidence="4" id="KW-1185">Reference proteome</keyword>
<protein>
    <submittedName>
        <fullName evidence="3">Uncharacterized protein</fullName>
    </submittedName>
</protein>
<dbReference type="SUPFAM" id="SSF117281">
    <property type="entry name" value="Kelch motif"/>
    <property type="match status" value="1"/>
</dbReference>
<dbReference type="InterPro" id="IPR015915">
    <property type="entry name" value="Kelch-typ_b-propeller"/>
</dbReference>
<evidence type="ECO:0000313" key="3">
    <source>
        <dbReference type="EnsemblPlants" id="Kaladp0967s0005.1.v1.1"/>
    </source>
</evidence>
<dbReference type="PANTHER" id="PTHR46344">
    <property type="entry name" value="OS02G0202900 PROTEIN"/>
    <property type="match status" value="1"/>
</dbReference>
<evidence type="ECO:0000313" key="4">
    <source>
        <dbReference type="Proteomes" id="UP000594263"/>
    </source>
</evidence>
<reference evidence="3" key="1">
    <citation type="submission" date="2021-01" db="UniProtKB">
        <authorList>
            <consortium name="EnsemblPlants"/>
        </authorList>
    </citation>
    <scope>IDENTIFICATION</scope>
</reference>
<dbReference type="EnsemblPlants" id="Kaladp0967s0005.1.v1.1">
    <property type="protein sequence ID" value="Kaladp0967s0005.1.v1.1"/>
    <property type="gene ID" value="Kaladp0967s0005.v1.1"/>
</dbReference>
<proteinExistence type="predicted"/>